<gene>
    <name evidence="2" type="ORF">AVEN_227380_1</name>
</gene>
<keyword evidence="3" id="KW-1185">Reference proteome</keyword>
<proteinExistence type="predicted"/>
<accession>A0A4Y2GSD3</accession>
<sequence>MSLLREHSSYPQSTAVVLHLLHRFLNRGFCVTVDNYYMSPSLADILVRKKADIYDILRSNRKDLPPGFPKEKVEKGQCIAYQRGKVMVLKWKDKRNSKYA</sequence>
<comment type="caution">
    <text evidence="2">The sequence shown here is derived from an EMBL/GenBank/DDBJ whole genome shotgun (WGS) entry which is preliminary data.</text>
</comment>
<evidence type="ECO:0000313" key="3">
    <source>
        <dbReference type="Proteomes" id="UP000499080"/>
    </source>
</evidence>
<protein>
    <recommendedName>
        <fullName evidence="1">PiggyBac transposable element-derived protein domain-containing protein</fullName>
    </recommendedName>
</protein>
<dbReference type="InterPro" id="IPR029526">
    <property type="entry name" value="PGBD"/>
</dbReference>
<dbReference type="PANTHER" id="PTHR46599:SF3">
    <property type="entry name" value="PIGGYBAC TRANSPOSABLE ELEMENT-DERIVED PROTEIN 4"/>
    <property type="match status" value="1"/>
</dbReference>
<evidence type="ECO:0000313" key="2">
    <source>
        <dbReference type="EMBL" id="GBM56882.1"/>
    </source>
</evidence>
<feature type="domain" description="PiggyBac transposable element-derived protein" evidence="1">
    <location>
        <begin position="8"/>
        <end position="96"/>
    </location>
</feature>
<evidence type="ECO:0000259" key="1">
    <source>
        <dbReference type="Pfam" id="PF13843"/>
    </source>
</evidence>
<organism evidence="2 3">
    <name type="scientific">Araneus ventricosus</name>
    <name type="common">Orbweaver spider</name>
    <name type="synonym">Epeira ventricosa</name>
    <dbReference type="NCBI Taxonomy" id="182803"/>
    <lineage>
        <taxon>Eukaryota</taxon>
        <taxon>Metazoa</taxon>
        <taxon>Ecdysozoa</taxon>
        <taxon>Arthropoda</taxon>
        <taxon>Chelicerata</taxon>
        <taxon>Arachnida</taxon>
        <taxon>Araneae</taxon>
        <taxon>Araneomorphae</taxon>
        <taxon>Entelegynae</taxon>
        <taxon>Araneoidea</taxon>
        <taxon>Araneidae</taxon>
        <taxon>Araneus</taxon>
    </lineage>
</organism>
<dbReference type="Pfam" id="PF13843">
    <property type="entry name" value="DDE_Tnp_1_7"/>
    <property type="match status" value="1"/>
</dbReference>
<dbReference type="EMBL" id="BGPR01001566">
    <property type="protein sequence ID" value="GBM56882.1"/>
    <property type="molecule type" value="Genomic_DNA"/>
</dbReference>
<dbReference type="OrthoDB" id="6774885at2759"/>
<dbReference type="PANTHER" id="PTHR46599">
    <property type="entry name" value="PIGGYBAC TRANSPOSABLE ELEMENT-DERIVED PROTEIN 4"/>
    <property type="match status" value="1"/>
</dbReference>
<reference evidence="2 3" key="1">
    <citation type="journal article" date="2019" name="Sci. Rep.">
        <title>Orb-weaving spider Araneus ventricosus genome elucidates the spidroin gene catalogue.</title>
        <authorList>
            <person name="Kono N."/>
            <person name="Nakamura H."/>
            <person name="Ohtoshi R."/>
            <person name="Moran D.A.P."/>
            <person name="Shinohara A."/>
            <person name="Yoshida Y."/>
            <person name="Fujiwara M."/>
            <person name="Mori M."/>
            <person name="Tomita M."/>
            <person name="Arakawa K."/>
        </authorList>
    </citation>
    <scope>NUCLEOTIDE SEQUENCE [LARGE SCALE GENOMIC DNA]</scope>
</reference>
<name>A0A4Y2GSD3_ARAVE</name>
<dbReference type="AlphaFoldDB" id="A0A4Y2GSD3"/>
<dbReference type="Proteomes" id="UP000499080">
    <property type="component" value="Unassembled WGS sequence"/>
</dbReference>